<comment type="caution">
    <text evidence="1">The sequence shown here is derived from an EMBL/GenBank/DDBJ whole genome shotgun (WGS) entry which is preliminary data.</text>
</comment>
<reference evidence="1 2" key="1">
    <citation type="submission" date="2020-02" db="EMBL/GenBank/DDBJ databases">
        <title>Whole-genome analyses of novel actinobacteria.</title>
        <authorList>
            <person name="Sahin N."/>
            <person name="Gencbay T."/>
        </authorList>
    </citation>
    <scope>NUCLEOTIDE SEQUENCE [LARGE SCALE GENOMIC DNA]</scope>
    <source>
        <strain evidence="1 2">HC44</strain>
    </source>
</reference>
<evidence type="ECO:0000313" key="1">
    <source>
        <dbReference type="EMBL" id="NGO10998.1"/>
    </source>
</evidence>
<gene>
    <name evidence="1" type="ORF">G5C60_26200</name>
</gene>
<dbReference type="Proteomes" id="UP000472335">
    <property type="component" value="Unassembled WGS sequence"/>
</dbReference>
<dbReference type="AlphaFoldDB" id="A0A6G4VA49"/>
<proteinExistence type="predicted"/>
<sequence>MSGSEGVIEDSPAVGRDRAYVGCQAELSLFRASLAGEARACPVHHLGRTAVPTPVLAGSRPRWSG</sequence>
<keyword evidence="2" id="KW-1185">Reference proteome</keyword>
<dbReference type="EMBL" id="JAAKZY010000090">
    <property type="protein sequence ID" value="NGO10998.1"/>
    <property type="molecule type" value="Genomic_DNA"/>
</dbReference>
<protein>
    <submittedName>
        <fullName evidence="1">Uncharacterized protein</fullName>
    </submittedName>
</protein>
<evidence type="ECO:0000313" key="2">
    <source>
        <dbReference type="Proteomes" id="UP000472335"/>
    </source>
</evidence>
<name>A0A6G4VA49_9ACTN</name>
<organism evidence="1 2">
    <name type="scientific">Streptomyces scabichelini</name>
    <dbReference type="NCBI Taxonomy" id="2711217"/>
    <lineage>
        <taxon>Bacteria</taxon>
        <taxon>Bacillati</taxon>
        <taxon>Actinomycetota</taxon>
        <taxon>Actinomycetes</taxon>
        <taxon>Kitasatosporales</taxon>
        <taxon>Streptomycetaceae</taxon>
        <taxon>Streptomyces</taxon>
    </lineage>
</organism>
<dbReference type="RefSeq" id="WP_165263376.1">
    <property type="nucleotide sequence ID" value="NZ_JAAKZY010000090.1"/>
</dbReference>
<accession>A0A6G4VA49</accession>